<evidence type="ECO:0000313" key="2">
    <source>
        <dbReference type="Proteomes" id="UP000234632"/>
    </source>
</evidence>
<gene>
    <name evidence="1" type="ORF">AUQ48_05705</name>
</gene>
<dbReference type="PANTHER" id="PTHR40267">
    <property type="entry name" value="BLR3294 PROTEIN"/>
    <property type="match status" value="1"/>
</dbReference>
<name>A0A2N4T0R0_9MICC</name>
<organism evidence="1 2">
    <name type="scientific">Kocuria flava</name>
    <dbReference type="NCBI Taxonomy" id="446860"/>
    <lineage>
        <taxon>Bacteria</taxon>
        <taxon>Bacillati</taxon>
        <taxon>Actinomycetota</taxon>
        <taxon>Actinomycetes</taxon>
        <taxon>Micrococcales</taxon>
        <taxon>Micrococcaceae</taxon>
        <taxon>Kocuria</taxon>
    </lineage>
</organism>
<comment type="caution">
    <text evidence="1">The sequence shown here is derived from an EMBL/GenBank/DDBJ whole genome shotgun (WGS) entry which is preliminary data.</text>
</comment>
<dbReference type="Gene3D" id="3.40.50.12500">
    <property type="match status" value="1"/>
</dbReference>
<evidence type="ECO:0000313" key="1">
    <source>
        <dbReference type="EMBL" id="PLC11822.1"/>
    </source>
</evidence>
<dbReference type="RefSeq" id="WP_101851533.1">
    <property type="nucleotide sequence ID" value="NZ_LOMZ01000001.1"/>
</dbReference>
<dbReference type="PIRSF" id="PIRSF015736">
    <property type="entry name" value="MI"/>
    <property type="match status" value="1"/>
</dbReference>
<dbReference type="InterPro" id="IPR053714">
    <property type="entry name" value="Iso_Racemase_Enz_sf"/>
</dbReference>
<dbReference type="Proteomes" id="UP000234632">
    <property type="component" value="Unassembled WGS sequence"/>
</dbReference>
<dbReference type="AlphaFoldDB" id="A0A2N4T0R0"/>
<dbReference type="InterPro" id="IPR026286">
    <property type="entry name" value="MaiA/AMDase"/>
</dbReference>
<proteinExistence type="predicted"/>
<dbReference type="Pfam" id="PF17645">
    <property type="entry name" value="Amdase"/>
    <property type="match status" value="1"/>
</dbReference>
<sequence length="251" mass="26840">MPNIQRFVPEGPHPDRVIGVVNPYDMALDRELWRWMPDNVSLAVARTPHHPMVVDEIMASALGDDAEIRSTARCLTAVEPEAVVFACTSGSFVNGIEGARRISAAIAEEVGAPAVTTSEALLEALDALGVTRLAIATPYVERLTARLEDFLAADGRTVVGTAGLGLDRLIWHVPYATTAELVRRADRSDAEAVFVSCTNLPTFHIIAALEDELGKPVLTANQVTAWAGLRRLGLPLVTEDQRLSSAGPAAA</sequence>
<accession>A0A2N4T0R0</accession>
<protein>
    <submittedName>
        <fullName evidence="1">Asp/Glu/hydantoin racemase</fullName>
    </submittedName>
</protein>
<dbReference type="EMBL" id="LOMZ01000001">
    <property type="protein sequence ID" value="PLC11822.1"/>
    <property type="molecule type" value="Genomic_DNA"/>
</dbReference>
<reference evidence="1 2" key="1">
    <citation type="submission" date="2015-12" db="EMBL/GenBank/DDBJ databases">
        <authorList>
            <person name="Shamseldin A."/>
            <person name="Moawad H."/>
            <person name="Abd El-Rahim W.M."/>
            <person name="Sadowsky M.J."/>
        </authorList>
    </citation>
    <scope>NUCLEOTIDE SEQUENCE [LARGE SCALE GENOMIC DNA]</scope>
    <source>
        <strain evidence="1 2">S43</strain>
    </source>
</reference>
<dbReference type="PANTHER" id="PTHR40267:SF1">
    <property type="entry name" value="BLR3294 PROTEIN"/>
    <property type="match status" value="1"/>
</dbReference>